<gene>
    <name evidence="1" type="ORF">SAMN05192558_103508</name>
</gene>
<proteinExistence type="predicted"/>
<dbReference type="PANTHER" id="PTHR31793:SF24">
    <property type="entry name" value="LONG-CHAIN ACYL-COA THIOESTERASE FADM"/>
    <property type="match status" value="1"/>
</dbReference>
<protein>
    <submittedName>
        <fullName evidence="1">Acyl-CoA thioester hydrolase</fullName>
    </submittedName>
</protein>
<dbReference type="GO" id="GO:0047617">
    <property type="term" value="F:fatty acyl-CoA hydrolase activity"/>
    <property type="evidence" value="ECO:0007669"/>
    <property type="project" value="TreeGrafter"/>
</dbReference>
<dbReference type="CDD" id="cd00586">
    <property type="entry name" value="4HBT"/>
    <property type="match status" value="1"/>
</dbReference>
<dbReference type="AlphaFoldDB" id="A0A1H0KJD9"/>
<organism evidence="1 2">
    <name type="scientific">Actinokineospora alba</name>
    <dbReference type="NCBI Taxonomy" id="504798"/>
    <lineage>
        <taxon>Bacteria</taxon>
        <taxon>Bacillati</taxon>
        <taxon>Actinomycetota</taxon>
        <taxon>Actinomycetes</taxon>
        <taxon>Pseudonocardiales</taxon>
        <taxon>Pseudonocardiaceae</taxon>
        <taxon>Actinokineospora</taxon>
    </lineage>
</organism>
<dbReference type="PANTHER" id="PTHR31793">
    <property type="entry name" value="4-HYDROXYBENZOYL-COA THIOESTERASE FAMILY MEMBER"/>
    <property type="match status" value="1"/>
</dbReference>
<dbReference type="Proteomes" id="UP000199651">
    <property type="component" value="Unassembled WGS sequence"/>
</dbReference>
<dbReference type="SUPFAM" id="SSF54637">
    <property type="entry name" value="Thioesterase/thiol ester dehydrase-isomerase"/>
    <property type="match status" value="1"/>
</dbReference>
<sequence length="155" mass="16754">MGWLLKGDAVGVFVSEIRPRWSDMDAFGHINHASTVTLLEEARVDLLFHEASLHGANDMAAGVVIAKLSVNYHEPLFATGGSVRIELSVREIRGASFILDYVVRSGPKETDSVAVTASTTLAPFDLVNGKPRRITDAERDFLAAWHNGGNGVPNV</sequence>
<dbReference type="InterPro" id="IPR029069">
    <property type="entry name" value="HotDog_dom_sf"/>
</dbReference>
<dbReference type="Pfam" id="PF13279">
    <property type="entry name" value="4HBT_2"/>
    <property type="match status" value="1"/>
</dbReference>
<dbReference type="STRING" id="504798.SAMN05421871_102541"/>
<name>A0A1H0KJD9_9PSEU</name>
<keyword evidence="1" id="KW-0378">Hydrolase</keyword>
<dbReference type="Gene3D" id="3.10.129.10">
    <property type="entry name" value="Hotdog Thioesterase"/>
    <property type="match status" value="1"/>
</dbReference>
<accession>A0A1H0KJD9</accession>
<dbReference type="InterPro" id="IPR050563">
    <property type="entry name" value="4-hydroxybenzoyl-CoA_TE"/>
</dbReference>
<reference evidence="2" key="1">
    <citation type="submission" date="2016-10" db="EMBL/GenBank/DDBJ databases">
        <authorList>
            <person name="Varghese N."/>
            <person name="Submissions S."/>
        </authorList>
    </citation>
    <scope>NUCLEOTIDE SEQUENCE [LARGE SCALE GENOMIC DNA]</scope>
    <source>
        <strain evidence="2">IBRC-M 10655</strain>
    </source>
</reference>
<evidence type="ECO:0000313" key="2">
    <source>
        <dbReference type="Proteomes" id="UP000199651"/>
    </source>
</evidence>
<dbReference type="EMBL" id="FNJB01000003">
    <property type="protein sequence ID" value="SDO56015.1"/>
    <property type="molecule type" value="Genomic_DNA"/>
</dbReference>
<evidence type="ECO:0000313" key="1">
    <source>
        <dbReference type="EMBL" id="SDO56015.1"/>
    </source>
</evidence>
<keyword evidence="2" id="KW-1185">Reference proteome</keyword>